<name>A2TGR4_AZUFA</name>
<dbReference type="InterPro" id="IPR041588">
    <property type="entry name" value="Integrase_H2C2"/>
</dbReference>
<sequence length="1348" mass="152138">MTSTFGKIDAFDDSQGETWEHYTERLGQYFVANGIGNEEPRDKEKRRAILLSVCGAKVYKLMSDLSAPTKPSEKTYEDLVVLVKEHSAPKPSEIVQRYKFHNRFRKTGESVSQYIAALRNLSEHCNFGGTLETMIRDRLVCGINDDRIQRRLLSERELTFTKSYEIAISMETAAKNVIDLQQDTTPAGAEKIHKVSQPKRGQQRPKSQQQTQGHRAQAPENQGNLQKPCFRCGGKHKPQNCKFKDSECFYCRKKGHIIEKCLTRLAECKGGRVTHSSDRKKQNKVNALEEVDDDDIYPMFRVSSSNKEPYTVTLSVNGIPLQMEIDTGASKTVVGEPAFERLTKCDKVTLKPSNTKLKTYTGEMVPVLGRFEVPVNYGKFDGVLQAEVVKGDNPCLLGRDWLWHIQLDWSEIFSISHDSDNSIIDEIVSKHPSVFEPGLGKVRGTKAKIYVDPQEKLLYFKARPTPYALRDKIEHELDRLVAEGTISPVEFSEWATPIVPIVKSDKSIRICGDYKVTVNKVSKLDNYPIPKTEDLYATLGGGTDYSKLDLSQAYQQLELDDSSKPYTTINTHKGLFVYNRLPYGVASAPGIFQRTMENLLQGIPQVIVRVDDILVTGKNRRQHLENLEAVLNRLEKAGVKLKRSKCYFLRKEVEYQGHRINSEGMQPIEGKVMAIKDAPAPTNVKELQAFLGMLNYYSCYLPRLSTTLAPLYALLGKDVKWKWHKAEDEAFCEAKDMLQSDTLLVHYDPDKELVLSCDASPYGLGALLSHVMLDGRERPIAYASRTLAPAKKHYSQLDKEGAALIFGVRKFHQYLFGQKFVVYTDHKPLLGLFKADRAIPSMASARIQRWALLLATYEFDLRYRPGTKNSNADGLSRLPLSETVVNIPLPGETLLLLEHLHTTPVTFKHIQEWTAKDPVLIQVLANVQDGWNKCGSEETKPYFNRKAELSCHEGVLLHGNRVVVPTPGRAKLLEFLHEGHPGIVRMKALARSHVWWPGIDSDIQDKVQACTECQLQIPVPPVAPLHSWDWPDRPWSRIHVDYAGPFLGQMFLVVVDSYSKWLEVVPTNSSTSTVTIAKLRQIFAEHGLPDKLVSDNGPCFISEEFEIFLRENGIQHVKISPHHPATNGLAERSVRIFKEGMKKMGTSGGDTAAKLSRFLLSYRSTPQTTTGLSPAELLFNRKLRTKLDLVKPDVRERVVKRQQTQKNYHDSRAKERVFAEGDKVFVKNFYSGPKWKSGEIVSKNSPASYTVEGQNGVRARRHVDHIRQRHCLAVAEPNIHQEIFESDAHPVITAVSDVVTNSKDSSPSVGEKEGSSPKQTKQSSVVPVVRPQRVKTTPAYLKDYVTQK</sequence>
<dbReference type="GO" id="GO:0015074">
    <property type="term" value="P:DNA integration"/>
    <property type="evidence" value="ECO:0007669"/>
    <property type="project" value="InterPro"/>
</dbReference>
<dbReference type="Pfam" id="PF17921">
    <property type="entry name" value="Integrase_H2C2"/>
    <property type="match status" value="1"/>
</dbReference>
<dbReference type="Gene3D" id="3.30.70.270">
    <property type="match status" value="2"/>
</dbReference>
<accession>A2TGR4</accession>
<dbReference type="GO" id="GO:0004519">
    <property type="term" value="F:endonuclease activity"/>
    <property type="evidence" value="ECO:0007669"/>
    <property type="project" value="UniProtKB-KW"/>
</dbReference>
<dbReference type="InterPro" id="IPR000477">
    <property type="entry name" value="RT_dom"/>
</dbReference>
<dbReference type="SUPFAM" id="SSF50630">
    <property type="entry name" value="Acid proteases"/>
    <property type="match status" value="1"/>
</dbReference>
<reference evidence="12" key="1">
    <citation type="journal article" date="2008" name="Genetica">
        <title>Two novel elements (CFG1 and PYG1) of Mag lineage of Ty3/Gypsy retrotransposons from Zhikong scallop (Chlamys farreri) and Japanese scallop (Patinopecten yessoensis).</title>
        <authorList>
            <person name="Wang S."/>
            <person name="Bao Z."/>
            <person name="Hu X."/>
            <person name="Shao M."/>
            <person name="Zhang L."/>
            <person name="Hu J."/>
        </authorList>
    </citation>
    <scope>NUCLEOTIDE SEQUENCE</scope>
</reference>
<dbReference type="FunFam" id="1.10.340.70:FF:000003">
    <property type="entry name" value="Protein CBG25708"/>
    <property type="match status" value="1"/>
</dbReference>
<feature type="compositionally biased region" description="Low complexity" evidence="9">
    <location>
        <begin position="1321"/>
        <end position="1334"/>
    </location>
</feature>
<dbReference type="FunFam" id="3.10.20.370:FF:000001">
    <property type="entry name" value="Retrovirus-related Pol polyprotein from transposon 17.6-like protein"/>
    <property type="match status" value="1"/>
</dbReference>
<dbReference type="Gene3D" id="3.30.420.10">
    <property type="entry name" value="Ribonuclease H-like superfamily/Ribonuclease H"/>
    <property type="match status" value="1"/>
</dbReference>
<feature type="compositionally biased region" description="Polar residues" evidence="9">
    <location>
        <begin position="204"/>
        <end position="225"/>
    </location>
</feature>
<keyword evidence="2" id="KW-0808">Transferase</keyword>
<evidence type="ECO:0000256" key="7">
    <source>
        <dbReference type="ARBA" id="ARBA00022918"/>
    </source>
</evidence>
<keyword evidence="5" id="KW-0255">Endonuclease</keyword>
<evidence type="ECO:0000256" key="5">
    <source>
        <dbReference type="ARBA" id="ARBA00022759"/>
    </source>
</evidence>
<dbReference type="CDD" id="cd01647">
    <property type="entry name" value="RT_LTR"/>
    <property type="match status" value="1"/>
</dbReference>
<feature type="region of interest" description="Disordered" evidence="9">
    <location>
        <begin position="189"/>
        <end position="225"/>
    </location>
</feature>
<dbReference type="SUPFAM" id="SSF53098">
    <property type="entry name" value="Ribonuclease H-like"/>
    <property type="match status" value="1"/>
</dbReference>
<dbReference type="FunFam" id="3.30.420.10:FF:000063">
    <property type="entry name" value="Retrovirus-related Pol polyprotein from transposon 297-like Protein"/>
    <property type="match status" value="1"/>
</dbReference>
<evidence type="ECO:0000256" key="1">
    <source>
        <dbReference type="ARBA" id="ARBA00012493"/>
    </source>
</evidence>
<dbReference type="InterPro" id="IPR034128">
    <property type="entry name" value="K02A2.6-like"/>
</dbReference>
<evidence type="ECO:0000259" key="10">
    <source>
        <dbReference type="PROSITE" id="PS50878"/>
    </source>
</evidence>
<evidence type="ECO:0000256" key="9">
    <source>
        <dbReference type="SAM" id="MobiDB-lite"/>
    </source>
</evidence>
<feature type="domain" description="Reverse transcriptase" evidence="10">
    <location>
        <begin position="482"/>
        <end position="660"/>
    </location>
</feature>
<keyword evidence="8" id="KW-0175">Coiled coil</keyword>
<evidence type="ECO:0000256" key="4">
    <source>
        <dbReference type="ARBA" id="ARBA00022722"/>
    </source>
</evidence>
<dbReference type="PANTHER" id="PTHR37984:SF13">
    <property type="entry name" value="RIBONUCLEASE H"/>
    <property type="match status" value="1"/>
</dbReference>
<dbReference type="GO" id="GO:0016787">
    <property type="term" value="F:hydrolase activity"/>
    <property type="evidence" value="ECO:0007669"/>
    <property type="project" value="UniProtKB-KW"/>
</dbReference>
<feature type="region of interest" description="Disordered" evidence="9">
    <location>
        <begin position="1301"/>
        <end position="1334"/>
    </location>
</feature>
<keyword evidence="6" id="KW-0378">Hydrolase</keyword>
<feature type="coiled-coil region" evidence="8">
    <location>
        <begin position="617"/>
        <end position="644"/>
    </location>
</feature>
<dbReference type="Gene3D" id="1.10.340.70">
    <property type="match status" value="1"/>
</dbReference>
<dbReference type="InterPro" id="IPR021109">
    <property type="entry name" value="Peptidase_aspartic_dom_sf"/>
</dbReference>
<keyword evidence="3" id="KW-0548">Nucleotidyltransferase</keyword>
<evidence type="ECO:0000256" key="3">
    <source>
        <dbReference type="ARBA" id="ARBA00022695"/>
    </source>
</evidence>
<dbReference type="PROSITE" id="PS50878">
    <property type="entry name" value="RT_POL"/>
    <property type="match status" value="1"/>
</dbReference>
<dbReference type="FunFam" id="3.30.70.270:FF:000026">
    <property type="entry name" value="Transposon Ty3-G Gag-Pol polyprotein"/>
    <property type="match status" value="1"/>
</dbReference>
<protein>
    <recommendedName>
        <fullName evidence="1">RNA-directed DNA polymerase</fullName>
        <ecNumber evidence="1">2.7.7.49</ecNumber>
    </recommendedName>
</protein>
<dbReference type="CDD" id="cd09274">
    <property type="entry name" value="RNase_HI_RT_Ty3"/>
    <property type="match status" value="1"/>
</dbReference>
<dbReference type="Gene3D" id="2.40.70.10">
    <property type="entry name" value="Acid Proteases"/>
    <property type="match status" value="1"/>
</dbReference>
<dbReference type="Gene3D" id="3.10.20.370">
    <property type="match status" value="1"/>
</dbReference>
<feature type="compositionally biased region" description="Basic residues" evidence="9">
    <location>
        <begin position="194"/>
        <end position="203"/>
    </location>
</feature>
<dbReference type="Pfam" id="PF00665">
    <property type="entry name" value="rve"/>
    <property type="match status" value="1"/>
</dbReference>
<dbReference type="InterPro" id="IPR043128">
    <property type="entry name" value="Rev_trsase/Diguanyl_cyclase"/>
</dbReference>
<evidence type="ECO:0000256" key="6">
    <source>
        <dbReference type="ARBA" id="ARBA00022801"/>
    </source>
</evidence>
<keyword evidence="4" id="KW-0540">Nuclease</keyword>
<dbReference type="EMBL" id="EF199621">
    <property type="protein sequence ID" value="ABM90392.1"/>
    <property type="molecule type" value="Genomic_DNA"/>
</dbReference>
<evidence type="ECO:0000313" key="12">
    <source>
        <dbReference type="EMBL" id="ABM90392.1"/>
    </source>
</evidence>
<feature type="domain" description="Integrase catalytic" evidence="11">
    <location>
        <begin position="1030"/>
        <end position="1182"/>
    </location>
</feature>
<proteinExistence type="predicted"/>
<dbReference type="GO" id="GO:0003676">
    <property type="term" value="F:nucleic acid binding"/>
    <property type="evidence" value="ECO:0007669"/>
    <property type="project" value="InterPro"/>
</dbReference>
<dbReference type="InterPro" id="IPR043502">
    <property type="entry name" value="DNA/RNA_pol_sf"/>
</dbReference>
<dbReference type="EC" id="2.7.7.49" evidence="1"/>
<dbReference type="PROSITE" id="PS50994">
    <property type="entry name" value="INTEGRASE"/>
    <property type="match status" value="1"/>
</dbReference>
<dbReference type="InterPro" id="IPR041373">
    <property type="entry name" value="RT_RNaseH"/>
</dbReference>
<dbReference type="CDD" id="cd05484">
    <property type="entry name" value="retropepsin_like_LTR_2"/>
    <property type="match status" value="1"/>
</dbReference>
<dbReference type="InterPro" id="IPR012337">
    <property type="entry name" value="RNaseH-like_sf"/>
</dbReference>
<organism evidence="12">
    <name type="scientific">Azumapecten farreri</name>
    <name type="common">Farrer's scallop</name>
    <name type="synonym">Chlamys farreri</name>
    <dbReference type="NCBI Taxonomy" id="106299"/>
    <lineage>
        <taxon>Eukaryota</taxon>
        <taxon>Metazoa</taxon>
        <taxon>Spiralia</taxon>
        <taxon>Lophotrochozoa</taxon>
        <taxon>Mollusca</taxon>
        <taxon>Bivalvia</taxon>
        <taxon>Autobranchia</taxon>
        <taxon>Pteriomorphia</taxon>
        <taxon>Pectinida</taxon>
        <taxon>Pectinoidea</taxon>
        <taxon>Pectinidae</taxon>
        <taxon>Azumapecten</taxon>
    </lineage>
</organism>
<dbReference type="PANTHER" id="PTHR37984">
    <property type="entry name" value="PROTEIN CBG26694"/>
    <property type="match status" value="1"/>
</dbReference>
<dbReference type="Gene3D" id="3.10.10.10">
    <property type="entry name" value="HIV Type 1 Reverse Transcriptase, subunit A, domain 1"/>
    <property type="match status" value="1"/>
</dbReference>
<dbReference type="GO" id="GO:0003964">
    <property type="term" value="F:RNA-directed DNA polymerase activity"/>
    <property type="evidence" value="ECO:0007669"/>
    <property type="project" value="UniProtKB-KW"/>
</dbReference>
<evidence type="ECO:0000256" key="2">
    <source>
        <dbReference type="ARBA" id="ARBA00022679"/>
    </source>
</evidence>
<dbReference type="Pfam" id="PF00078">
    <property type="entry name" value="RVT_1"/>
    <property type="match status" value="1"/>
</dbReference>
<dbReference type="SUPFAM" id="SSF56672">
    <property type="entry name" value="DNA/RNA polymerases"/>
    <property type="match status" value="1"/>
</dbReference>
<dbReference type="InterPro" id="IPR001584">
    <property type="entry name" value="Integrase_cat-core"/>
</dbReference>
<dbReference type="Pfam" id="PF17917">
    <property type="entry name" value="RT_RNaseH"/>
    <property type="match status" value="1"/>
</dbReference>
<evidence type="ECO:0000259" key="11">
    <source>
        <dbReference type="PROSITE" id="PS50994"/>
    </source>
</evidence>
<dbReference type="InterPro" id="IPR036397">
    <property type="entry name" value="RNaseH_sf"/>
</dbReference>
<keyword evidence="7" id="KW-0695">RNA-directed DNA polymerase</keyword>
<evidence type="ECO:0000256" key="8">
    <source>
        <dbReference type="SAM" id="Coils"/>
    </source>
</evidence>
<dbReference type="InterPro" id="IPR050951">
    <property type="entry name" value="Retrovirus_Pol_polyprotein"/>
</dbReference>